<evidence type="ECO:0000256" key="1">
    <source>
        <dbReference type="SAM" id="Phobius"/>
    </source>
</evidence>
<proteinExistence type="predicted"/>
<comment type="caution">
    <text evidence="2">The sequence shown here is derived from an EMBL/GenBank/DDBJ whole genome shotgun (WGS) entry which is preliminary data.</text>
</comment>
<sequence length="43" mass="5131">MVHPCFLSDYTFVLSTFAIVNTLSYSWRKERKMPLKCNFPLFV</sequence>
<keyword evidence="1" id="KW-1133">Transmembrane helix</keyword>
<gene>
    <name evidence="2" type="ORF">M076_2105</name>
</gene>
<feature type="transmembrane region" description="Helical" evidence="1">
    <location>
        <begin position="6"/>
        <end position="27"/>
    </location>
</feature>
<dbReference type="Proteomes" id="UP000022272">
    <property type="component" value="Unassembled WGS sequence"/>
</dbReference>
<protein>
    <submittedName>
        <fullName evidence="2">Uncharacterized protein</fullName>
    </submittedName>
</protein>
<accession>A0A016ACF8</accession>
<name>A0A016ACF8_BACFG</name>
<evidence type="ECO:0000313" key="2">
    <source>
        <dbReference type="EMBL" id="EXZ44654.1"/>
    </source>
</evidence>
<evidence type="ECO:0000313" key="3">
    <source>
        <dbReference type="Proteomes" id="UP000022272"/>
    </source>
</evidence>
<dbReference type="EMBL" id="JGDM01000051">
    <property type="protein sequence ID" value="EXZ44654.1"/>
    <property type="molecule type" value="Genomic_DNA"/>
</dbReference>
<keyword evidence="1" id="KW-0472">Membrane</keyword>
<dbReference type="AlphaFoldDB" id="A0A016ACF8"/>
<reference evidence="2 3" key="1">
    <citation type="submission" date="2014-02" db="EMBL/GenBank/DDBJ databases">
        <authorList>
            <person name="Sears C."/>
            <person name="Carroll K."/>
            <person name="Sack B.R."/>
            <person name="Qadri F."/>
            <person name="Myers L.L."/>
            <person name="Chung G.-T."/>
            <person name="Escheverria P."/>
            <person name="Fraser C.M."/>
            <person name="Sadzewicz L."/>
            <person name="Shefchek K.A."/>
            <person name="Tallon L."/>
            <person name="Das S.P."/>
            <person name="Daugherty S."/>
            <person name="Mongodin E.F."/>
        </authorList>
    </citation>
    <scope>NUCLEOTIDE SEQUENCE [LARGE SCALE GENOMIC DNA]</scope>
    <source>
        <strain evidence="2 3">2-F-2 #4</strain>
    </source>
</reference>
<organism evidence="2 3">
    <name type="scientific">Bacteroides fragilis str. 2-F-2 #4</name>
    <dbReference type="NCBI Taxonomy" id="1339280"/>
    <lineage>
        <taxon>Bacteria</taxon>
        <taxon>Pseudomonadati</taxon>
        <taxon>Bacteroidota</taxon>
        <taxon>Bacteroidia</taxon>
        <taxon>Bacteroidales</taxon>
        <taxon>Bacteroidaceae</taxon>
        <taxon>Bacteroides</taxon>
    </lineage>
</organism>
<keyword evidence="1" id="KW-0812">Transmembrane</keyword>